<organism evidence="1 2">
    <name type="scientific">Melastoma candidum</name>
    <dbReference type="NCBI Taxonomy" id="119954"/>
    <lineage>
        <taxon>Eukaryota</taxon>
        <taxon>Viridiplantae</taxon>
        <taxon>Streptophyta</taxon>
        <taxon>Embryophyta</taxon>
        <taxon>Tracheophyta</taxon>
        <taxon>Spermatophyta</taxon>
        <taxon>Magnoliopsida</taxon>
        <taxon>eudicotyledons</taxon>
        <taxon>Gunneridae</taxon>
        <taxon>Pentapetalae</taxon>
        <taxon>rosids</taxon>
        <taxon>malvids</taxon>
        <taxon>Myrtales</taxon>
        <taxon>Melastomataceae</taxon>
        <taxon>Melastomatoideae</taxon>
        <taxon>Melastomateae</taxon>
        <taxon>Melastoma</taxon>
    </lineage>
</organism>
<accession>A0ACB9LGN8</accession>
<evidence type="ECO:0000313" key="2">
    <source>
        <dbReference type="Proteomes" id="UP001057402"/>
    </source>
</evidence>
<gene>
    <name evidence="1" type="ORF">MLD38_035447</name>
</gene>
<dbReference type="EMBL" id="CM042890">
    <property type="protein sequence ID" value="KAI4310470.1"/>
    <property type="molecule type" value="Genomic_DNA"/>
</dbReference>
<reference evidence="2" key="1">
    <citation type="journal article" date="2023" name="Front. Plant Sci.">
        <title>Chromosomal-level genome assembly of Melastoma candidum provides insights into trichome evolution.</title>
        <authorList>
            <person name="Zhong Y."/>
            <person name="Wu W."/>
            <person name="Sun C."/>
            <person name="Zou P."/>
            <person name="Liu Y."/>
            <person name="Dai S."/>
            <person name="Zhou R."/>
        </authorList>
    </citation>
    <scope>NUCLEOTIDE SEQUENCE [LARGE SCALE GENOMIC DNA]</scope>
</reference>
<evidence type="ECO:0000313" key="1">
    <source>
        <dbReference type="EMBL" id="KAI4310470.1"/>
    </source>
</evidence>
<comment type="caution">
    <text evidence="1">The sequence shown here is derived from an EMBL/GenBank/DDBJ whole genome shotgun (WGS) entry which is preliminary data.</text>
</comment>
<proteinExistence type="predicted"/>
<protein>
    <submittedName>
        <fullName evidence="1">Uncharacterized protein</fullName>
    </submittedName>
</protein>
<name>A0ACB9LGN8_9MYRT</name>
<keyword evidence="2" id="KW-1185">Reference proteome</keyword>
<sequence>MRELGPNNSLQLLCWHVFGLDAPSGDYEQLLWDILSLTRGVPWAIEVIGSHLRGRSMLKWEETLNKLKKVPLESLYREILMPSYEKLDEEEKEILLDIVFFFADQDETIVFYYWEACGIYPKMSVDTLISYAPVKIDDSNRFQMHGLLKDLGREVARK</sequence>
<dbReference type="Proteomes" id="UP001057402">
    <property type="component" value="Chromosome 11"/>
</dbReference>